<dbReference type="GO" id="GO:0008422">
    <property type="term" value="F:beta-glucosidase activity"/>
    <property type="evidence" value="ECO:0007669"/>
    <property type="project" value="UniProtKB-EC"/>
</dbReference>
<dbReference type="SUPFAM" id="SSF51445">
    <property type="entry name" value="(Trans)glycosidases"/>
    <property type="match status" value="1"/>
</dbReference>
<protein>
    <recommendedName>
        <fullName evidence="3">beta-glucosidase</fullName>
        <ecNumber evidence="3">3.2.1.21</ecNumber>
    </recommendedName>
</protein>
<keyword evidence="6" id="KW-0326">Glycosidase</keyword>
<evidence type="ECO:0000313" key="9">
    <source>
        <dbReference type="Proteomes" id="UP000053237"/>
    </source>
</evidence>
<dbReference type="FunFam" id="3.20.20.300:FF:000007">
    <property type="entry name" value="Lysosomal beta glucosidase"/>
    <property type="match status" value="1"/>
</dbReference>
<organism evidence="8 9">
    <name type="scientific">Albugo candida</name>
    <dbReference type="NCBI Taxonomy" id="65357"/>
    <lineage>
        <taxon>Eukaryota</taxon>
        <taxon>Sar</taxon>
        <taxon>Stramenopiles</taxon>
        <taxon>Oomycota</taxon>
        <taxon>Peronosporomycetes</taxon>
        <taxon>Albuginales</taxon>
        <taxon>Albuginaceae</taxon>
        <taxon>Albugo</taxon>
    </lineage>
</organism>
<dbReference type="FunFam" id="2.60.40.10:FF:000731">
    <property type="entry name" value="Lysosomal beta glucosidase"/>
    <property type="match status" value="1"/>
</dbReference>
<dbReference type="PRINTS" id="PR00133">
    <property type="entry name" value="GLHYDRLASE3"/>
</dbReference>
<dbReference type="STRING" id="65357.A0A024GCT2"/>
<dbReference type="OrthoDB" id="416222at2759"/>
<dbReference type="InterPro" id="IPR001764">
    <property type="entry name" value="Glyco_hydro_3_N"/>
</dbReference>
<evidence type="ECO:0000256" key="6">
    <source>
        <dbReference type="ARBA" id="ARBA00023295"/>
    </source>
</evidence>
<dbReference type="InterPro" id="IPR036881">
    <property type="entry name" value="Glyco_hydro_3_C_sf"/>
</dbReference>
<proteinExistence type="inferred from homology"/>
<evidence type="ECO:0000256" key="3">
    <source>
        <dbReference type="ARBA" id="ARBA00012744"/>
    </source>
</evidence>
<evidence type="ECO:0000256" key="2">
    <source>
        <dbReference type="ARBA" id="ARBA00005336"/>
    </source>
</evidence>
<dbReference type="Pfam" id="PF00933">
    <property type="entry name" value="Glyco_hydro_3"/>
    <property type="match status" value="1"/>
</dbReference>
<keyword evidence="9" id="KW-1185">Reference proteome</keyword>
<sequence length="736" mass="80743">MSLDDHIGQMTQISVSYVIDSDFTLNETKVHELAKLKIGSYFDNIYATKNNNETYGLNATSWRNLISRIQEINMAENGGHPIIYGIDSVHGANYIQNSVIFGHQINAGASFNPDLVFAAGAITGRDTLAAGISWVFAPILEVSRNVYWARTYETFGEDPHLVSVMGDASIRGLQNNSATAACMKHFIGYSKEPTGHDREDVTLSTYELLNTFVPPFAAGIKAGARSIMENYVSINGIPTVAQPSLLKTLLRQDLGFDGVLVTDYAEIYNLHDWHRVAKTREDAVRMSLQKSSVDMSMVPIDTDFIQYAKNAAKADTALQNRIKESARRIVQLKVDLGLYDTSVPGAAQVATVGDRQSVDTALELARESIVLLKNDGNILPLQKNASIFLTGHSADDIGNLCGGWSVQWQGLSGNNLHPHGRSVRKGIVDILNGDSGSSLTYFNGLNANGTFTNENLSVAMEYARRAMYTVVVLGEGPYTEKPGDLADMDLPLGQLEYTRAIQTTGTTVIVVYVGGRPRLLQGLANEVPVVIDAMLPGEVGGQAIAEILFGDVNPSGRLPISYPKNAASTSIPYNHRVNVKCSQASTYLPCEMEWNFGHGLSYTTFNYSDLRLSSKEVDNNGAINVSVRVTNTGSFAGKETVMLFLIQPFRELAVPEVKMLKKFFKVFLPAGESRIINFRLTVDDWSVYKPELDEKLQKISEGGDYYVAIKPETDCDVYDQKPGSKDPMCAKFILRG</sequence>
<dbReference type="Gene3D" id="2.60.40.10">
    <property type="entry name" value="Immunoglobulins"/>
    <property type="match status" value="1"/>
</dbReference>
<dbReference type="InterPro" id="IPR013783">
    <property type="entry name" value="Ig-like_fold"/>
</dbReference>
<comment type="catalytic activity">
    <reaction evidence="1">
        <text>Hydrolysis of terminal, non-reducing beta-D-glucosyl residues with release of beta-D-glucose.</text>
        <dbReference type="EC" id="3.2.1.21"/>
    </reaction>
</comment>
<dbReference type="PANTHER" id="PTHR30620">
    <property type="entry name" value="PERIPLASMIC BETA-GLUCOSIDASE-RELATED"/>
    <property type="match status" value="1"/>
</dbReference>
<dbReference type="PANTHER" id="PTHR30620:SF16">
    <property type="entry name" value="LYSOSOMAL BETA GLUCOSIDASE"/>
    <property type="match status" value="1"/>
</dbReference>
<name>A0A024GCT2_9STRA</name>
<dbReference type="EC" id="3.2.1.21" evidence="3"/>
<dbReference type="InterPro" id="IPR036962">
    <property type="entry name" value="Glyco_hydro_3_N_sf"/>
</dbReference>
<dbReference type="InterPro" id="IPR002772">
    <property type="entry name" value="Glyco_hydro_3_C"/>
</dbReference>
<dbReference type="InterPro" id="IPR051915">
    <property type="entry name" value="Cellulose_Degrad_GH3"/>
</dbReference>
<keyword evidence="5" id="KW-0378">Hydrolase</keyword>
<dbReference type="FunFam" id="3.40.50.1700:FF:000006">
    <property type="entry name" value="Lysosomal beta glucosidase"/>
    <property type="match status" value="1"/>
</dbReference>
<evidence type="ECO:0000259" key="7">
    <source>
        <dbReference type="SMART" id="SM01217"/>
    </source>
</evidence>
<reference evidence="8 9" key="1">
    <citation type="submission" date="2012-05" db="EMBL/GenBank/DDBJ databases">
        <title>Recombination and specialization in a pathogen metapopulation.</title>
        <authorList>
            <person name="Gardiner A."/>
            <person name="Kemen E."/>
            <person name="Schultz-Larsen T."/>
            <person name="MacLean D."/>
            <person name="Van Oosterhout C."/>
            <person name="Jones J.D.G."/>
        </authorList>
    </citation>
    <scope>NUCLEOTIDE SEQUENCE [LARGE SCALE GENOMIC DNA]</scope>
    <source>
        <strain evidence="8 9">Ac Nc2</strain>
    </source>
</reference>
<dbReference type="Proteomes" id="UP000053237">
    <property type="component" value="Unassembled WGS sequence"/>
</dbReference>
<dbReference type="EMBL" id="CAIX01000062">
    <property type="protein sequence ID" value="CCI44142.1"/>
    <property type="molecule type" value="Genomic_DNA"/>
</dbReference>
<dbReference type="Gene3D" id="3.20.20.300">
    <property type="entry name" value="Glycoside hydrolase, family 3, N-terminal domain"/>
    <property type="match status" value="1"/>
</dbReference>
<comment type="similarity">
    <text evidence="2">Belongs to the glycosyl hydrolase 3 family.</text>
</comment>
<dbReference type="InterPro" id="IPR017853">
    <property type="entry name" value="GH"/>
</dbReference>
<gene>
    <name evidence="8" type="ORF">BN9_049260</name>
</gene>
<dbReference type="SUPFAM" id="SSF52279">
    <property type="entry name" value="Beta-D-glucan exohydrolase, C-terminal domain"/>
    <property type="match status" value="1"/>
</dbReference>
<dbReference type="Gene3D" id="3.40.50.1700">
    <property type="entry name" value="Glycoside hydrolase family 3 C-terminal domain"/>
    <property type="match status" value="1"/>
</dbReference>
<keyword evidence="4" id="KW-0732">Signal</keyword>
<dbReference type="Pfam" id="PF01915">
    <property type="entry name" value="Glyco_hydro_3_C"/>
    <property type="match status" value="1"/>
</dbReference>
<evidence type="ECO:0000256" key="5">
    <source>
        <dbReference type="ARBA" id="ARBA00022801"/>
    </source>
</evidence>
<dbReference type="InParanoid" id="A0A024GCT2"/>
<dbReference type="InterPro" id="IPR026891">
    <property type="entry name" value="Fn3-like"/>
</dbReference>
<dbReference type="GO" id="GO:0009251">
    <property type="term" value="P:glucan catabolic process"/>
    <property type="evidence" value="ECO:0007669"/>
    <property type="project" value="TreeGrafter"/>
</dbReference>
<feature type="domain" description="Fibronectin type III-like" evidence="7">
    <location>
        <begin position="639"/>
        <end position="713"/>
    </location>
</feature>
<dbReference type="AlphaFoldDB" id="A0A024GCT2"/>
<evidence type="ECO:0000256" key="1">
    <source>
        <dbReference type="ARBA" id="ARBA00000448"/>
    </source>
</evidence>
<dbReference type="Pfam" id="PF14310">
    <property type="entry name" value="Fn3-like"/>
    <property type="match status" value="1"/>
</dbReference>
<evidence type="ECO:0000256" key="4">
    <source>
        <dbReference type="ARBA" id="ARBA00022729"/>
    </source>
</evidence>
<dbReference type="SMART" id="SM01217">
    <property type="entry name" value="Fn3_like"/>
    <property type="match status" value="1"/>
</dbReference>
<evidence type="ECO:0000313" key="8">
    <source>
        <dbReference type="EMBL" id="CCI44142.1"/>
    </source>
</evidence>
<accession>A0A024GCT2</accession>
<comment type="caution">
    <text evidence="8">The sequence shown here is derived from an EMBL/GenBank/DDBJ whole genome shotgun (WGS) entry which is preliminary data.</text>
</comment>